<dbReference type="InParanoid" id="A0A165CUM8"/>
<keyword evidence="2" id="KW-1185">Reference proteome</keyword>
<dbReference type="EMBL" id="KV426286">
    <property type="protein sequence ID" value="KZV83156.1"/>
    <property type="molecule type" value="Genomic_DNA"/>
</dbReference>
<gene>
    <name evidence="1" type="ORF">EXIGLDRAFT_754549</name>
</gene>
<evidence type="ECO:0000313" key="1">
    <source>
        <dbReference type="EMBL" id="KZV83156.1"/>
    </source>
</evidence>
<proteinExistence type="predicted"/>
<organism evidence="1 2">
    <name type="scientific">Exidia glandulosa HHB12029</name>
    <dbReference type="NCBI Taxonomy" id="1314781"/>
    <lineage>
        <taxon>Eukaryota</taxon>
        <taxon>Fungi</taxon>
        <taxon>Dikarya</taxon>
        <taxon>Basidiomycota</taxon>
        <taxon>Agaricomycotina</taxon>
        <taxon>Agaricomycetes</taxon>
        <taxon>Auriculariales</taxon>
        <taxon>Exidiaceae</taxon>
        <taxon>Exidia</taxon>
    </lineage>
</organism>
<reference evidence="1 2" key="1">
    <citation type="journal article" date="2016" name="Mol. Biol. Evol.">
        <title>Comparative Genomics of Early-Diverging Mushroom-Forming Fungi Provides Insights into the Origins of Lignocellulose Decay Capabilities.</title>
        <authorList>
            <person name="Nagy L.G."/>
            <person name="Riley R."/>
            <person name="Tritt A."/>
            <person name="Adam C."/>
            <person name="Daum C."/>
            <person name="Floudas D."/>
            <person name="Sun H."/>
            <person name="Yadav J.S."/>
            <person name="Pangilinan J."/>
            <person name="Larsson K.H."/>
            <person name="Matsuura K."/>
            <person name="Barry K."/>
            <person name="Labutti K."/>
            <person name="Kuo R."/>
            <person name="Ohm R.A."/>
            <person name="Bhattacharya S.S."/>
            <person name="Shirouzu T."/>
            <person name="Yoshinaga Y."/>
            <person name="Martin F.M."/>
            <person name="Grigoriev I.V."/>
            <person name="Hibbett D.S."/>
        </authorList>
    </citation>
    <scope>NUCLEOTIDE SEQUENCE [LARGE SCALE GENOMIC DNA]</scope>
    <source>
        <strain evidence="1 2">HHB12029</strain>
    </source>
</reference>
<name>A0A165CUM8_EXIGL</name>
<evidence type="ECO:0000313" key="2">
    <source>
        <dbReference type="Proteomes" id="UP000077266"/>
    </source>
</evidence>
<protein>
    <submittedName>
        <fullName evidence="1">Uncharacterized protein</fullName>
    </submittedName>
</protein>
<sequence>MAQQQKAPPKSRWDPHTYLESCNERILAYLRSADDHPVYEAPTHFETHPSWPEDDLVRIRALQIPKLMTKVHERMPAPDMLLYRLGSLEFLDTEFTGRLRDLLDRSDHTVIVNASGTGKTRLLFEALSRRWGFYVTCAQDTYANPYGSHDLSYLISSLPSGMVPHCLRSDSRAAENSRKVDGNRLIIHRRLKHLVLARMMIFARFCQLFRDAGILPDVARRKWTLLQLRPHVAVRVDIFSNLVDMLGHIDEDVAAAEIMRLQAECFVQPQFIAVDEAQIASIGFKSYFATATMETSAPLLRELAMCFASSLPDSRVLLAGISVDMSVVEEAVRYSTTNIHQVTCLHSLGRFATIERTAAYLRHFLGDLSDVQCLEVFSRMRGRNRFMAVFVQHVLQAGLAQMTRVLDTLVYSLTGFTPKRVALYQSPWINYNTLITDNSLDDLENGLATQLRKALMRFAFGRTSTILRINNVYAVELGLALYITDDEVEVFEPLVFYRLVSWLQVTKVYSVDALLRRRLVDPTITTHNMGIAEGLRLYIASTFPAGGGVLDDYFHFEGPSPPFWKHHNARLVVYTRLHQNPFCAASSSNVLSATTPQDVLSWLSNNVEHPFLVTNWARGPDLLFFLDVHDVGPILSPTDRKALLAVLDDLPPVPLDVPQRQGEKILSARAYKFSILHVLSSAPAWKADKPYDPPVACLDLDALLLKDRPSELDYADVIDSVSEHDC</sequence>
<accession>A0A165CUM8</accession>
<dbReference type="Proteomes" id="UP000077266">
    <property type="component" value="Unassembled WGS sequence"/>
</dbReference>
<dbReference type="AlphaFoldDB" id="A0A165CUM8"/>
<dbReference type="OrthoDB" id="2393824at2759"/>